<dbReference type="AlphaFoldDB" id="A0A9P0FID7"/>
<keyword evidence="1" id="KW-0472">Membrane</keyword>
<dbReference type="Proteomes" id="UP001154078">
    <property type="component" value="Chromosome 4"/>
</dbReference>
<keyword evidence="1" id="KW-1133">Transmembrane helix</keyword>
<dbReference type="InterPro" id="IPR052728">
    <property type="entry name" value="O2_lipid_transport_reg"/>
</dbReference>
<name>A0A9P0FID7_BRAAE</name>
<feature type="transmembrane region" description="Helical" evidence="1">
    <location>
        <begin position="545"/>
        <end position="563"/>
    </location>
</feature>
<dbReference type="PANTHER" id="PTHR11161">
    <property type="entry name" value="O-ACYLTRANSFERASE"/>
    <property type="match status" value="1"/>
</dbReference>
<dbReference type="SMART" id="SM00703">
    <property type="entry name" value="NRF"/>
    <property type="match status" value="1"/>
</dbReference>
<feature type="chain" id="PRO_5040366370" description="Nose resistant-to-fluoxetine protein N-terminal domain-containing protein" evidence="2">
    <location>
        <begin position="21"/>
        <end position="625"/>
    </location>
</feature>
<feature type="signal peptide" evidence="2">
    <location>
        <begin position="1"/>
        <end position="20"/>
    </location>
</feature>
<proteinExistence type="predicted"/>
<feature type="transmembrane region" description="Helical" evidence="1">
    <location>
        <begin position="510"/>
        <end position="533"/>
    </location>
</feature>
<dbReference type="GO" id="GO:0016747">
    <property type="term" value="F:acyltransferase activity, transferring groups other than amino-acyl groups"/>
    <property type="evidence" value="ECO:0007669"/>
    <property type="project" value="InterPro"/>
</dbReference>
<keyword evidence="5" id="KW-1185">Reference proteome</keyword>
<feature type="transmembrane region" description="Helical" evidence="1">
    <location>
        <begin position="387"/>
        <end position="406"/>
    </location>
</feature>
<evidence type="ECO:0000313" key="5">
    <source>
        <dbReference type="Proteomes" id="UP001154078"/>
    </source>
</evidence>
<evidence type="ECO:0000313" key="4">
    <source>
        <dbReference type="EMBL" id="CAH0554820.1"/>
    </source>
</evidence>
<feature type="transmembrane region" description="Helical" evidence="1">
    <location>
        <begin position="253"/>
        <end position="277"/>
    </location>
</feature>
<protein>
    <recommendedName>
        <fullName evidence="3">Nose resistant-to-fluoxetine protein N-terminal domain-containing protein</fullName>
    </recommendedName>
</protein>
<feature type="transmembrane region" description="Helical" evidence="1">
    <location>
        <begin position="469"/>
        <end position="490"/>
    </location>
</feature>
<dbReference type="EMBL" id="OV121135">
    <property type="protein sequence ID" value="CAH0554820.1"/>
    <property type="molecule type" value="Genomic_DNA"/>
</dbReference>
<organism evidence="4 5">
    <name type="scientific">Brassicogethes aeneus</name>
    <name type="common">Rape pollen beetle</name>
    <name type="synonym">Meligethes aeneus</name>
    <dbReference type="NCBI Taxonomy" id="1431903"/>
    <lineage>
        <taxon>Eukaryota</taxon>
        <taxon>Metazoa</taxon>
        <taxon>Ecdysozoa</taxon>
        <taxon>Arthropoda</taxon>
        <taxon>Hexapoda</taxon>
        <taxon>Insecta</taxon>
        <taxon>Pterygota</taxon>
        <taxon>Neoptera</taxon>
        <taxon>Endopterygota</taxon>
        <taxon>Coleoptera</taxon>
        <taxon>Polyphaga</taxon>
        <taxon>Cucujiformia</taxon>
        <taxon>Nitidulidae</taxon>
        <taxon>Meligethinae</taxon>
        <taxon>Brassicogethes</taxon>
    </lineage>
</organism>
<feature type="transmembrane region" description="Helical" evidence="1">
    <location>
        <begin position="583"/>
        <end position="604"/>
    </location>
</feature>
<feature type="transmembrane region" description="Helical" evidence="1">
    <location>
        <begin position="154"/>
        <end position="178"/>
    </location>
</feature>
<keyword evidence="2" id="KW-0732">Signal</keyword>
<accession>A0A9P0FID7</accession>
<dbReference type="OrthoDB" id="118951at2759"/>
<gene>
    <name evidence="4" type="ORF">MELIAE_LOCUS6326</name>
</gene>
<dbReference type="InterPro" id="IPR006621">
    <property type="entry name" value="Nose-resist-to-fluoxetine_N"/>
</dbReference>
<dbReference type="Pfam" id="PF01757">
    <property type="entry name" value="Acyl_transf_3"/>
    <property type="match status" value="1"/>
</dbReference>
<dbReference type="PANTHER" id="PTHR11161:SF0">
    <property type="entry name" value="O-ACYLTRANSFERASE LIKE PROTEIN"/>
    <property type="match status" value="1"/>
</dbReference>
<evidence type="ECO:0000256" key="1">
    <source>
        <dbReference type="SAM" id="Phobius"/>
    </source>
</evidence>
<feature type="transmembrane region" description="Helical" evidence="1">
    <location>
        <begin position="222"/>
        <end position="241"/>
    </location>
</feature>
<feature type="transmembrane region" description="Helical" evidence="1">
    <location>
        <begin position="426"/>
        <end position="448"/>
    </location>
</feature>
<dbReference type="Pfam" id="PF20146">
    <property type="entry name" value="NRF"/>
    <property type="match status" value="1"/>
</dbReference>
<evidence type="ECO:0000259" key="3">
    <source>
        <dbReference type="SMART" id="SM00703"/>
    </source>
</evidence>
<keyword evidence="1" id="KW-0812">Transmembrane</keyword>
<reference evidence="4" key="1">
    <citation type="submission" date="2021-12" db="EMBL/GenBank/DDBJ databases">
        <authorList>
            <person name="King R."/>
        </authorList>
    </citation>
    <scope>NUCLEOTIDE SEQUENCE</scope>
</reference>
<dbReference type="InterPro" id="IPR002656">
    <property type="entry name" value="Acyl_transf_3_dom"/>
</dbReference>
<feature type="transmembrane region" description="Helical" evidence="1">
    <location>
        <begin position="297"/>
        <end position="318"/>
    </location>
</feature>
<feature type="domain" description="Nose resistant-to-fluoxetine protein N-terminal" evidence="3">
    <location>
        <begin position="43"/>
        <end position="141"/>
    </location>
</feature>
<feature type="transmembrane region" description="Helical" evidence="1">
    <location>
        <begin position="360"/>
        <end position="380"/>
    </location>
</feature>
<evidence type="ECO:0000256" key="2">
    <source>
        <dbReference type="SAM" id="SignalP"/>
    </source>
</evidence>
<sequence length="625" mass="71134">MNILNFVIGFISLIIHPTVGDLNIPNLSTFNVKQNIENFFGVSDQCIWAINGSSLITKLKMVDASKFIPSGVLQANLYDIGNYDECFGILDEVDNQKVYGKYCLGTYKSIQFGRCLPNFCTKEDFSKLFSKLAFTEEYCYSKGEPKHFDDVDLFAIYILAFFTALVILCTGYDLILYYLEEKPYHYTFVSFSLFSNGQKILKTSSKSGQLSCINGVKAISMLWVIFGHAHSTIMMSLINPIDIYNFLLKTKNMYISAATVSVDTFLATGGLLTVYTFMKSKDMGVKINVPQMYLHRFLRLTPAYAVIIVVQSSLIRYLGSGPLWGLSETSVKPCRKYWWSALLYIQNYVNPINMCCEHTWYLSVDMQLFLLSPLILFPLIKWPKAGLTVLIGCIFFGFASPFMATYLQDLAGSSYTVSISDYMSKYYFQTYARLGPYVIGMLFGWVIYKLKEDKGLIQISQKYNKMIIFTLWVIIFTGLLACTYGGSDIITAKETGIWARTFYNGFNRNAWAISVCLMVTMCVAGYGGPVNGFLSLPVFQILSKLSYSMYLVHYLVINVRNMSTKVGLYFSETNVIYEFCGDFMITVFIGFFLCAIFESPIIILEKFLFGRNKKTKDNFEVRDEK</sequence>